<dbReference type="PANTHER" id="PTHR46595">
    <property type="entry name" value="60S RIBOSOMAL PROTEIN L34"/>
    <property type="match status" value="1"/>
</dbReference>
<proteinExistence type="inferred from homology"/>
<reference evidence="6" key="1">
    <citation type="submission" date="2018-11" db="EMBL/GenBank/DDBJ databases">
        <title>Henneguya salminicola genome and transcriptome.</title>
        <authorList>
            <person name="Yahalomi D."/>
            <person name="Atkinson S.D."/>
            <person name="Neuhof M."/>
            <person name="Chang E.S."/>
            <person name="Philippe H."/>
            <person name="Cartwright P."/>
            <person name="Bartholomew J.L."/>
            <person name="Huchon D."/>
        </authorList>
    </citation>
    <scope>NUCLEOTIDE SEQUENCE</scope>
    <source>
        <strain evidence="6">Hz1</strain>
        <tissue evidence="6">Whole</tissue>
    </source>
</reference>
<name>A0A6G3ML77_HENSL</name>
<dbReference type="GO" id="GO:0006412">
    <property type="term" value="P:translation"/>
    <property type="evidence" value="ECO:0007669"/>
    <property type="project" value="InterPro"/>
</dbReference>
<keyword evidence="3" id="KW-0687">Ribonucleoprotein</keyword>
<comment type="similarity">
    <text evidence="1">Belongs to the eukaryotic ribosomal protein eL34 family.</text>
</comment>
<evidence type="ECO:0000256" key="5">
    <source>
        <dbReference type="ARBA" id="ARBA00035333"/>
    </source>
</evidence>
<dbReference type="InterPro" id="IPR047868">
    <property type="entry name" value="Ribosomal_L34e_arc-type"/>
</dbReference>
<evidence type="ECO:0000256" key="4">
    <source>
        <dbReference type="ARBA" id="ARBA00035227"/>
    </source>
</evidence>
<dbReference type="Gene3D" id="6.20.340.10">
    <property type="match status" value="1"/>
</dbReference>
<accession>A0A6G3ML77</accession>
<dbReference type="PRINTS" id="PR01250">
    <property type="entry name" value="RIBOSOMALL34"/>
</dbReference>
<protein>
    <recommendedName>
        <fullName evidence="4">Large ribosomal subunit protein eL34</fullName>
    </recommendedName>
    <alternativeName>
        <fullName evidence="5">60S ribosomal protein L34</fullName>
    </alternativeName>
</protein>
<keyword evidence="2 6" id="KW-0689">Ribosomal protein</keyword>
<sequence length="108" mass="12434">MVQRLTLRRRLSYNTSSNKRVVSKTPGGRLVYHYKKKKGSCPKCGDCKKKLCGIPAVRSCKLRQMSKRQKTVNRSYGGSRCGKCVRDRILRAFLIEEQKIIKILSKTK</sequence>
<dbReference type="HAMAP" id="MF_00349">
    <property type="entry name" value="Ribosomal_eL34"/>
    <property type="match status" value="1"/>
</dbReference>
<dbReference type="GO" id="GO:0003735">
    <property type="term" value="F:structural constituent of ribosome"/>
    <property type="evidence" value="ECO:0007669"/>
    <property type="project" value="InterPro"/>
</dbReference>
<dbReference type="InterPro" id="IPR018065">
    <property type="entry name" value="Ribosomal_eL34_CS"/>
</dbReference>
<dbReference type="AlphaFoldDB" id="A0A6G3ML77"/>
<evidence type="ECO:0000313" key="6">
    <source>
        <dbReference type="EMBL" id="NDJ94739.1"/>
    </source>
</evidence>
<organism evidence="6">
    <name type="scientific">Henneguya salminicola</name>
    <name type="common">Myxosporean</name>
    <dbReference type="NCBI Taxonomy" id="69463"/>
    <lineage>
        <taxon>Eukaryota</taxon>
        <taxon>Metazoa</taxon>
        <taxon>Cnidaria</taxon>
        <taxon>Myxozoa</taxon>
        <taxon>Myxosporea</taxon>
        <taxon>Bivalvulida</taxon>
        <taxon>Platysporina</taxon>
        <taxon>Myxobolidae</taxon>
        <taxon>Henneguya</taxon>
    </lineage>
</organism>
<dbReference type="InterPro" id="IPR008195">
    <property type="entry name" value="Ribosomal_eL34"/>
</dbReference>
<dbReference type="InterPro" id="IPR038562">
    <property type="entry name" value="Ribosomal_eL34_C_sf"/>
</dbReference>
<dbReference type="PROSITE" id="PS01145">
    <property type="entry name" value="RIBOSOMAL_L34E"/>
    <property type="match status" value="1"/>
</dbReference>
<evidence type="ECO:0000256" key="3">
    <source>
        <dbReference type="ARBA" id="ARBA00023274"/>
    </source>
</evidence>
<dbReference type="OrthoDB" id="277449at2759"/>
<dbReference type="Pfam" id="PF01199">
    <property type="entry name" value="Ribosomal_L34e"/>
    <property type="match status" value="1"/>
</dbReference>
<dbReference type="EMBL" id="GHBP01011094">
    <property type="protein sequence ID" value="NDJ94739.1"/>
    <property type="molecule type" value="Transcribed_RNA"/>
</dbReference>
<evidence type="ECO:0000256" key="2">
    <source>
        <dbReference type="ARBA" id="ARBA00022980"/>
    </source>
</evidence>
<dbReference type="GO" id="GO:0005840">
    <property type="term" value="C:ribosome"/>
    <property type="evidence" value="ECO:0007669"/>
    <property type="project" value="UniProtKB-KW"/>
</dbReference>
<evidence type="ECO:0000256" key="1">
    <source>
        <dbReference type="ARBA" id="ARBA00009875"/>
    </source>
</evidence>
<dbReference type="Gene3D" id="6.20.370.70">
    <property type="match status" value="1"/>
</dbReference>
<dbReference type="GO" id="GO:1990904">
    <property type="term" value="C:ribonucleoprotein complex"/>
    <property type="evidence" value="ECO:0007669"/>
    <property type="project" value="UniProtKB-KW"/>
</dbReference>